<protein>
    <submittedName>
        <fullName evidence="2">Uncharacterized protein</fullName>
    </submittedName>
</protein>
<reference evidence="2" key="1">
    <citation type="submission" date="2020-09" db="EMBL/GenBank/DDBJ databases">
        <title>Genome-Enabled Discovery of Anthraquinone Biosynthesis in Senna tora.</title>
        <authorList>
            <person name="Kang S.-H."/>
            <person name="Pandey R.P."/>
            <person name="Lee C.-M."/>
            <person name="Sim J.-S."/>
            <person name="Jeong J.-T."/>
            <person name="Choi B.-S."/>
            <person name="Jung M."/>
            <person name="Ginzburg D."/>
            <person name="Zhao K."/>
            <person name="Won S.Y."/>
            <person name="Oh T.-J."/>
            <person name="Yu Y."/>
            <person name="Kim N.-H."/>
            <person name="Lee O.R."/>
            <person name="Lee T.-H."/>
            <person name="Bashyal P."/>
            <person name="Kim T.-S."/>
            <person name="Lee W.-H."/>
            <person name="Kawkins C."/>
            <person name="Kim C.-K."/>
            <person name="Kim J.S."/>
            <person name="Ahn B.O."/>
            <person name="Rhee S.Y."/>
            <person name="Sohng J.K."/>
        </authorList>
    </citation>
    <scope>NUCLEOTIDE SEQUENCE</scope>
    <source>
        <tissue evidence="2">Leaf</tissue>
    </source>
</reference>
<organism evidence="2 3">
    <name type="scientific">Senna tora</name>
    <dbReference type="NCBI Taxonomy" id="362788"/>
    <lineage>
        <taxon>Eukaryota</taxon>
        <taxon>Viridiplantae</taxon>
        <taxon>Streptophyta</taxon>
        <taxon>Embryophyta</taxon>
        <taxon>Tracheophyta</taxon>
        <taxon>Spermatophyta</taxon>
        <taxon>Magnoliopsida</taxon>
        <taxon>eudicotyledons</taxon>
        <taxon>Gunneridae</taxon>
        <taxon>Pentapetalae</taxon>
        <taxon>rosids</taxon>
        <taxon>fabids</taxon>
        <taxon>Fabales</taxon>
        <taxon>Fabaceae</taxon>
        <taxon>Caesalpinioideae</taxon>
        <taxon>Cassia clade</taxon>
        <taxon>Senna</taxon>
    </lineage>
</organism>
<evidence type="ECO:0000256" key="1">
    <source>
        <dbReference type="SAM" id="SignalP"/>
    </source>
</evidence>
<dbReference type="AlphaFoldDB" id="A0A834X7W4"/>
<keyword evidence="3" id="KW-1185">Reference proteome</keyword>
<name>A0A834X7W4_9FABA</name>
<accession>A0A834X7W4</accession>
<feature type="chain" id="PRO_5032745938" evidence="1">
    <location>
        <begin position="23"/>
        <end position="226"/>
    </location>
</feature>
<evidence type="ECO:0000313" key="3">
    <source>
        <dbReference type="Proteomes" id="UP000634136"/>
    </source>
</evidence>
<keyword evidence="1" id="KW-0732">Signal</keyword>
<sequence>MARPLISQYLSMLGILLSGSLSLIQNSVRVVVEDMDIYGERDLLSSHGVELSSNRKGHVPFLCFEIYIFSHSDQLGEVLKGNDKHQIECLDHNVPRPQGFLTNVYVSLECKPREAEMEMCEKGLLVSSPLPCGQPISFKMKLRTQHPDPLDSLSKQKVIPRNQGFLPSIEGSPPLTLSSSPLTLATQVFKAFRVCHPKVRQMLVAMLLDSLSFIRGVALNGSSLNW</sequence>
<dbReference type="EMBL" id="JAAIUW010000003">
    <property type="protein sequence ID" value="KAF7839472.1"/>
    <property type="molecule type" value="Genomic_DNA"/>
</dbReference>
<gene>
    <name evidence="2" type="ORF">G2W53_007954</name>
</gene>
<proteinExistence type="predicted"/>
<feature type="signal peptide" evidence="1">
    <location>
        <begin position="1"/>
        <end position="22"/>
    </location>
</feature>
<dbReference type="Proteomes" id="UP000634136">
    <property type="component" value="Unassembled WGS sequence"/>
</dbReference>
<evidence type="ECO:0000313" key="2">
    <source>
        <dbReference type="EMBL" id="KAF7839472.1"/>
    </source>
</evidence>
<comment type="caution">
    <text evidence="2">The sequence shown here is derived from an EMBL/GenBank/DDBJ whole genome shotgun (WGS) entry which is preliminary data.</text>
</comment>